<dbReference type="Proteomes" id="UP000503540">
    <property type="component" value="Chromosome"/>
</dbReference>
<organism evidence="2 3">
    <name type="scientific">Nocardia arthritidis</name>
    <dbReference type="NCBI Taxonomy" id="228602"/>
    <lineage>
        <taxon>Bacteria</taxon>
        <taxon>Bacillati</taxon>
        <taxon>Actinomycetota</taxon>
        <taxon>Actinomycetes</taxon>
        <taxon>Mycobacteriales</taxon>
        <taxon>Nocardiaceae</taxon>
        <taxon>Nocardia</taxon>
    </lineage>
</organism>
<dbReference type="InterPro" id="IPR011008">
    <property type="entry name" value="Dimeric_a/b-barrel"/>
</dbReference>
<dbReference type="PROSITE" id="PS51502">
    <property type="entry name" value="S_R_A_B_BARREL"/>
    <property type="match status" value="1"/>
</dbReference>
<dbReference type="Gene3D" id="3.30.70.100">
    <property type="match status" value="1"/>
</dbReference>
<gene>
    <name evidence="2" type="ORF">F5544_12550</name>
</gene>
<keyword evidence="3" id="KW-1185">Reference proteome</keyword>
<evidence type="ECO:0000313" key="3">
    <source>
        <dbReference type="Proteomes" id="UP000503540"/>
    </source>
</evidence>
<accession>A0A6G9YB09</accession>
<reference evidence="2 3" key="1">
    <citation type="journal article" date="2019" name="ACS Chem. Biol.">
        <title>Identification and Mobilization of a Cryptic Antibiotic Biosynthesis Gene Locus from a Human-Pathogenic Nocardia Isolate.</title>
        <authorList>
            <person name="Herisse M."/>
            <person name="Ishida K."/>
            <person name="Porter J.L."/>
            <person name="Howden B."/>
            <person name="Hertweck C."/>
            <person name="Stinear T.P."/>
            <person name="Pidot S.J."/>
        </authorList>
    </citation>
    <scope>NUCLEOTIDE SEQUENCE [LARGE SCALE GENOMIC DNA]</scope>
    <source>
        <strain evidence="2 3">AUSMDU00012717</strain>
    </source>
</reference>
<dbReference type="InterPro" id="IPR013097">
    <property type="entry name" value="Dabb"/>
</dbReference>
<dbReference type="EMBL" id="CP046172">
    <property type="protein sequence ID" value="QIS10401.1"/>
    <property type="molecule type" value="Genomic_DNA"/>
</dbReference>
<dbReference type="SUPFAM" id="SSF54909">
    <property type="entry name" value="Dimeric alpha+beta barrel"/>
    <property type="match status" value="1"/>
</dbReference>
<evidence type="ECO:0000313" key="2">
    <source>
        <dbReference type="EMBL" id="QIS10401.1"/>
    </source>
</evidence>
<protein>
    <submittedName>
        <fullName evidence="2">Dabb family protein</fullName>
    </submittedName>
</protein>
<dbReference type="AlphaFoldDB" id="A0A6G9YB09"/>
<name>A0A6G9YB09_9NOCA</name>
<dbReference type="KEGG" id="nah:F5544_12550"/>
<dbReference type="RefSeq" id="WP_167473388.1">
    <property type="nucleotide sequence ID" value="NZ_CP046172.1"/>
</dbReference>
<proteinExistence type="predicted"/>
<sequence length="133" mass="14850">MIVLIRRFRFRDELTEDEKAETLRLIRRTVTLGSARFGIVGQCLGDRTDGCTHAYSTGFDDLAALETYLYDPVHLAGDPDIVPHYAKLVLGPDVSDDPDPDLAAKIMAIHDRKLAAYPDYAELMAGIPEVRFL</sequence>
<dbReference type="SMART" id="SM00886">
    <property type="entry name" value="Dabb"/>
    <property type="match status" value="1"/>
</dbReference>
<dbReference type="Pfam" id="PF07876">
    <property type="entry name" value="Dabb"/>
    <property type="match status" value="1"/>
</dbReference>
<evidence type="ECO:0000259" key="1">
    <source>
        <dbReference type="PROSITE" id="PS51502"/>
    </source>
</evidence>
<feature type="domain" description="Stress-response A/B barrel" evidence="1">
    <location>
        <begin position="1"/>
        <end position="94"/>
    </location>
</feature>